<comment type="caution">
    <text evidence="3">The sequence shown here is derived from an EMBL/GenBank/DDBJ whole genome shotgun (WGS) entry which is preliminary data.</text>
</comment>
<evidence type="ECO:0000313" key="4">
    <source>
        <dbReference type="Proteomes" id="UP001139150"/>
    </source>
</evidence>
<dbReference type="Proteomes" id="UP001139150">
    <property type="component" value="Unassembled WGS sequence"/>
</dbReference>
<dbReference type="Pfam" id="PF13556">
    <property type="entry name" value="HTH_30"/>
    <property type="match status" value="1"/>
</dbReference>
<dbReference type="Pfam" id="PF07905">
    <property type="entry name" value="PucR"/>
    <property type="match status" value="1"/>
</dbReference>
<protein>
    <submittedName>
        <fullName evidence="3">PucR family transcriptional regulator</fullName>
    </submittedName>
</protein>
<sequence>MSKPMVQRLLISDILERPFFQQAKVIASDQALDRTVTWVHIMEVTNVGKLLNGNELILSTGIAWKDNEEVLISFLEQLIEKKAAGLVIELVNYTKKIPNAALHLAKAHDFPLILFYDEVRYIDITQDLHAIFLHQHHQMVSKLEKLSVVLNESLLSGHGIGKLMNDFHQFTSLELILFPIQGKPIFVPSCPKEVRDGYIQQWQADNNGFIQNFHTNTYRCIYLLGQTFAYLFVRPKEGLELTEFETLALDRGATAVAQEVMRTMYYEEQRRHKDDTWVQKWLTGDISEEELKAGLKGVVGVRIPKITVTIVCEINDSKNTKDDSHFLSNIMIARSLFEDRHFKVIISKFHNQIVFVLFPPNLIQDEIHHEITDVFKLLQKGTGSYFGSYGIGQFINNLNVNKSYKSAKTVLRVQQRLGNLVIPAYEYLHSYRTIALMDEAGTLEEYVHFYLGDLEDSPKEKDKHLLQTLKYYLLHSGKKNDTANSLFIVRQTLYHRLEKIEGIIGDIYSSHEKRLAIELAILGYEYLYGTLEN</sequence>
<dbReference type="InterPro" id="IPR051448">
    <property type="entry name" value="CdaR-like_regulators"/>
</dbReference>
<feature type="domain" description="PucR C-terminal helix-turn-helix" evidence="2">
    <location>
        <begin position="465"/>
        <end position="521"/>
    </location>
</feature>
<dbReference type="RefSeq" id="WP_250094603.1">
    <property type="nucleotide sequence ID" value="NZ_JAKRYL010000001.1"/>
</dbReference>
<dbReference type="EMBL" id="JAKRYL010000001">
    <property type="protein sequence ID" value="MCL7745669.1"/>
    <property type="molecule type" value="Genomic_DNA"/>
</dbReference>
<dbReference type="PANTHER" id="PTHR33744">
    <property type="entry name" value="CARBOHYDRATE DIACID REGULATOR"/>
    <property type="match status" value="1"/>
</dbReference>
<evidence type="ECO:0000259" key="1">
    <source>
        <dbReference type="Pfam" id="PF07905"/>
    </source>
</evidence>
<accession>A0A9X1ZUB7</accession>
<dbReference type="AlphaFoldDB" id="A0A9X1ZUB7"/>
<proteinExistence type="predicted"/>
<dbReference type="PANTHER" id="PTHR33744:SF1">
    <property type="entry name" value="DNA-BINDING TRANSCRIPTIONAL ACTIVATOR ADER"/>
    <property type="match status" value="1"/>
</dbReference>
<evidence type="ECO:0000313" key="3">
    <source>
        <dbReference type="EMBL" id="MCL7745669.1"/>
    </source>
</evidence>
<dbReference type="InterPro" id="IPR012914">
    <property type="entry name" value="PucR_dom"/>
</dbReference>
<dbReference type="InterPro" id="IPR042070">
    <property type="entry name" value="PucR_C-HTH_sf"/>
</dbReference>
<reference evidence="3" key="1">
    <citation type="submission" date="2022-02" db="EMBL/GenBank/DDBJ databases">
        <title>Halalkalibacter sp. nov. isolated from Lonar Lake, India.</title>
        <authorList>
            <person name="Joshi A."/>
            <person name="Thite S."/>
            <person name="Lodha T."/>
        </authorList>
    </citation>
    <scope>NUCLEOTIDE SEQUENCE</scope>
    <source>
        <strain evidence="3">MEB205</strain>
    </source>
</reference>
<dbReference type="Gene3D" id="1.10.10.2840">
    <property type="entry name" value="PucR C-terminal helix-turn-helix domain"/>
    <property type="match status" value="1"/>
</dbReference>
<name>A0A9X1ZUB7_9BACI</name>
<feature type="domain" description="Purine catabolism PurC-like" evidence="1">
    <location>
        <begin position="13"/>
        <end position="130"/>
    </location>
</feature>
<gene>
    <name evidence="3" type="ORF">MF646_00925</name>
</gene>
<keyword evidence="4" id="KW-1185">Reference proteome</keyword>
<evidence type="ECO:0000259" key="2">
    <source>
        <dbReference type="Pfam" id="PF13556"/>
    </source>
</evidence>
<organism evidence="3 4">
    <name type="scientific">Halalkalibacter alkaliphilus</name>
    <dbReference type="NCBI Taxonomy" id="2917993"/>
    <lineage>
        <taxon>Bacteria</taxon>
        <taxon>Bacillati</taxon>
        <taxon>Bacillota</taxon>
        <taxon>Bacilli</taxon>
        <taxon>Bacillales</taxon>
        <taxon>Bacillaceae</taxon>
        <taxon>Halalkalibacter</taxon>
    </lineage>
</organism>
<dbReference type="InterPro" id="IPR025736">
    <property type="entry name" value="PucR_C-HTH_dom"/>
</dbReference>